<feature type="transmembrane region" description="Helical" evidence="1">
    <location>
        <begin position="16"/>
        <end position="37"/>
    </location>
</feature>
<evidence type="ECO:0000256" key="1">
    <source>
        <dbReference type="SAM" id="Phobius"/>
    </source>
</evidence>
<organism evidence="2 3">
    <name type="scientific">Mycena citricolor</name>
    <dbReference type="NCBI Taxonomy" id="2018698"/>
    <lineage>
        <taxon>Eukaryota</taxon>
        <taxon>Fungi</taxon>
        <taxon>Dikarya</taxon>
        <taxon>Basidiomycota</taxon>
        <taxon>Agaricomycotina</taxon>
        <taxon>Agaricomycetes</taxon>
        <taxon>Agaricomycetidae</taxon>
        <taxon>Agaricales</taxon>
        <taxon>Marasmiineae</taxon>
        <taxon>Mycenaceae</taxon>
        <taxon>Mycena</taxon>
    </lineage>
</organism>
<dbReference type="Proteomes" id="UP001295794">
    <property type="component" value="Unassembled WGS sequence"/>
</dbReference>
<dbReference type="EMBL" id="CAVNYO010000155">
    <property type="protein sequence ID" value="CAK5269845.1"/>
    <property type="molecule type" value="Genomic_DNA"/>
</dbReference>
<evidence type="ECO:0000313" key="3">
    <source>
        <dbReference type="Proteomes" id="UP001295794"/>
    </source>
</evidence>
<sequence>MAPTSLPIPECSCDSGSSSCAVMVVLFMLVFYALALWDRWMTLKLRQHRRDDESCSPRSASGYGTMEPRKLPPFQIPVFKLSPPPPESDPKFTHDDGDLGTCEIRLMKRDLTLLYPPESPTEL</sequence>
<reference evidence="2" key="1">
    <citation type="submission" date="2023-11" db="EMBL/GenBank/DDBJ databases">
        <authorList>
            <person name="De Vega J J."/>
            <person name="De Vega J J."/>
        </authorList>
    </citation>
    <scope>NUCLEOTIDE SEQUENCE</scope>
</reference>
<evidence type="ECO:0000313" key="2">
    <source>
        <dbReference type="EMBL" id="CAK5269845.1"/>
    </source>
</evidence>
<protein>
    <submittedName>
        <fullName evidence="2">Uncharacterized protein</fullName>
    </submittedName>
</protein>
<keyword evidence="1" id="KW-1133">Transmembrane helix</keyword>
<gene>
    <name evidence="2" type="ORF">MYCIT1_LOCUS13867</name>
</gene>
<accession>A0AAD2Q2T9</accession>
<dbReference type="AlphaFoldDB" id="A0AAD2Q2T9"/>
<comment type="caution">
    <text evidence="2">The sequence shown here is derived from an EMBL/GenBank/DDBJ whole genome shotgun (WGS) entry which is preliminary data.</text>
</comment>
<keyword evidence="1" id="KW-0472">Membrane</keyword>
<name>A0AAD2Q2T9_9AGAR</name>
<proteinExistence type="predicted"/>
<keyword evidence="3" id="KW-1185">Reference proteome</keyword>
<keyword evidence="1" id="KW-0812">Transmembrane</keyword>